<keyword evidence="6" id="KW-0694">RNA-binding</keyword>
<dbReference type="InterPro" id="IPR000100">
    <property type="entry name" value="RNase_P"/>
</dbReference>
<evidence type="ECO:0000256" key="2">
    <source>
        <dbReference type="ARBA" id="ARBA00022694"/>
    </source>
</evidence>
<dbReference type="InterPro" id="IPR020539">
    <property type="entry name" value="RNase_P_CS"/>
</dbReference>
<reference evidence="7 8" key="1">
    <citation type="journal article" date="2013" name="Int. J. Syst. Evol. Microbiol.">
        <title>Ilumatobacter nonamiense sp. nov. and Ilumatobacter coccineum sp. nov., isolated from seashore sand.</title>
        <authorList>
            <person name="Matsumoto A."/>
            <person name="Kasai H."/>
            <person name="Matsuo Y."/>
            <person name="Shizuri Y."/>
            <person name="Ichikawa N."/>
            <person name="Fujita N."/>
            <person name="Omura S."/>
            <person name="Takahashi Y."/>
        </authorList>
    </citation>
    <scope>NUCLEOTIDE SEQUENCE [LARGE SCALE GENOMIC DNA]</scope>
    <source>
        <strain evidence="8">NBRC 103263 / KCTC 29153 / YM16-304</strain>
    </source>
</reference>
<dbReference type="GO" id="GO:0004526">
    <property type="term" value="F:ribonuclease P activity"/>
    <property type="evidence" value="ECO:0007669"/>
    <property type="project" value="InterPro"/>
</dbReference>
<evidence type="ECO:0000256" key="6">
    <source>
        <dbReference type="ARBA" id="ARBA00022884"/>
    </source>
</evidence>
<dbReference type="EMBL" id="AP012057">
    <property type="protein sequence ID" value="BAN04604.1"/>
    <property type="molecule type" value="Genomic_DNA"/>
</dbReference>
<keyword evidence="2" id="KW-0819">tRNA processing</keyword>
<dbReference type="InterPro" id="IPR014721">
    <property type="entry name" value="Ribsml_uS5_D2-typ_fold_subgr"/>
</dbReference>
<comment type="function">
    <text evidence="1">RNaseP catalyzes the removal of the 5'-leader sequence from pre-tRNA to produce the mature 5'-terminus. It can also cleave other RNA substrates such as 4.5S RNA. The protein component plays an auxiliary but essential role in vivo by binding to the 5'-leader sequence and broadening the substrate specificity of the ribozyme.</text>
</comment>
<organism evidence="7 8">
    <name type="scientific">Ilumatobacter coccineus (strain NBRC 103263 / KCTC 29153 / YM16-304)</name>
    <dbReference type="NCBI Taxonomy" id="1313172"/>
    <lineage>
        <taxon>Bacteria</taxon>
        <taxon>Bacillati</taxon>
        <taxon>Actinomycetota</taxon>
        <taxon>Acidimicrobiia</taxon>
        <taxon>Acidimicrobiales</taxon>
        <taxon>Ilumatobacteraceae</taxon>
        <taxon>Ilumatobacter</taxon>
    </lineage>
</organism>
<evidence type="ECO:0000256" key="3">
    <source>
        <dbReference type="ARBA" id="ARBA00022722"/>
    </source>
</evidence>
<keyword evidence="3" id="KW-0540">Nuclease</keyword>
<dbReference type="Proteomes" id="UP000011863">
    <property type="component" value="Chromosome"/>
</dbReference>
<evidence type="ECO:0000256" key="1">
    <source>
        <dbReference type="ARBA" id="ARBA00002663"/>
    </source>
</evidence>
<evidence type="ECO:0000256" key="5">
    <source>
        <dbReference type="ARBA" id="ARBA00022801"/>
    </source>
</evidence>
<evidence type="ECO:0000313" key="8">
    <source>
        <dbReference type="Proteomes" id="UP000011863"/>
    </source>
</evidence>
<protein>
    <submittedName>
        <fullName evidence="7">Uncharacterized protein</fullName>
    </submittedName>
</protein>
<gene>
    <name evidence="7" type="ORF">YM304_42900</name>
</gene>
<proteinExistence type="predicted"/>
<accession>A0A6C7EAA4</accession>
<keyword evidence="4" id="KW-0255">Endonuclease</keyword>
<dbReference type="AlphaFoldDB" id="A0A6C7EAA4"/>
<dbReference type="KEGG" id="aym:YM304_42900"/>
<evidence type="ECO:0000313" key="7">
    <source>
        <dbReference type="EMBL" id="BAN04604.1"/>
    </source>
</evidence>
<keyword evidence="8" id="KW-1185">Reference proteome</keyword>
<keyword evidence="5" id="KW-0378">Hydrolase</keyword>
<evidence type="ECO:0000256" key="4">
    <source>
        <dbReference type="ARBA" id="ARBA00022759"/>
    </source>
</evidence>
<dbReference type="Gene3D" id="3.30.230.10">
    <property type="match status" value="1"/>
</dbReference>
<dbReference type="SUPFAM" id="SSF54211">
    <property type="entry name" value="Ribosomal protein S5 domain 2-like"/>
    <property type="match status" value="1"/>
</dbReference>
<dbReference type="GO" id="GO:0000049">
    <property type="term" value="F:tRNA binding"/>
    <property type="evidence" value="ECO:0007669"/>
    <property type="project" value="InterPro"/>
</dbReference>
<sequence length="63" mass="7052">MAFAISRAVGNAVVRNRLRRRLRAILADSDVPNGLLLIGVRPPVVELSFDRLRTTLEKLLTQL</sequence>
<dbReference type="GO" id="GO:0008033">
    <property type="term" value="P:tRNA processing"/>
    <property type="evidence" value="ECO:0007669"/>
    <property type="project" value="UniProtKB-KW"/>
</dbReference>
<dbReference type="Pfam" id="PF00825">
    <property type="entry name" value="Ribonuclease_P"/>
    <property type="match status" value="1"/>
</dbReference>
<dbReference type="PROSITE" id="PS00648">
    <property type="entry name" value="RIBONUCLEASE_P"/>
    <property type="match status" value="1"/>
</dbReference>
<dbReference type="InterPro" id="IPR020568">
    <property type="entry name" value="Ribosomal_Su5_D2-typ_SF"/>
</dbReference>
<name>A0A6C7EAA4_ILUCY</name>